<dbReference type="AlphaFoldDB" id="A0A0R3WN00"/>
<dbReference type="WBParaSite" id="TTAC_0000213801-mRNA-1">
    <property type="protein sequence ID" value="TTAC_0000213801-mRNA-1"/>
    <property type="gene ID" value="TTAC_0000213801"/>
</dbReference>
<accession>A0A0R3WN00</accession>
<proteinExistence type="predicted"/>
<organism evidence="3">
    <name type="scientific">Hydatigena taeniaeformis</name>
    <name type="common">Feline tapeworm</name>
    <name type="synonym">Taenia taeniaeformis</name>
    <dbReference type="NCBI Taxonomy" id="6205"/>
    <lineage>
        <taxon>Eukaryota</taxon>
        <taxon>Metazoa</taxon>
        <taxon>Spiralia</taxon>
        <taxon>Lophotrochozoa</taxon>
        <taxon>Platyhelminthes</taxon>
        <taxon>Cestoda</taxon>
        <taxon>Eucestoda</taxon>
        <taxon>Cyclophyllidea</taxon>
        <taxon>Taeniidae</taxon>
        <taxon>Hydatigera</taxon>
    </lineage>
</organism>
<evidence type="ECO:0000313" key="2">
    <source>
        <dbReference type="Proteomes" id="UP000274429"/>
    </source>
</evidence>
<sequence length="81" mass="9683">MILMSTTNARPVDYSEEANDEVFPRWRRPFFNPYPSWIAFLKKVYRSRHGIESADQLDKRPFFTAFPNYNTASGRRWSDTM</sequence>
<evidence type="ECO:0000313" key="3">
    <source>
        <dbReference type="WBParaSite" id="TTAC_0000213801-mRNA-1"/>
    </source>
</evidence>
<dbReference type="Proteomes" id="UP000274429">
    <property type="component" value="Unassembled WGS sequence"/>
</dbReference>
<name>A0A0R3WN00_HYDTA</name>
<reference evidence="3" key="1">
    <citation type="submission" date="2017-02" db="UniProtKB">
        <authorList>
            <consortium name="WormBaseParasite"/>
        </authorList>
    </citation>
    <scope>IDENTIFICATION</scope>
</reference>
<keyword evidence="2" id="KW-1185">Reference proteome</keyword>
<dbReference type="OrthoDB" id="6260950at2759"/>
<gene>
    <name evidence="1" type="ORF">TTAC_LOCUS2125</name>
</gene>
<protein>
    <submittedName>
        <fullName evidence="3">Myotubularin phosphatase domain-containing protein</fullName>
    </submittedName>
</protein>
<evidence type="ECO:0000313" key="1">
    <source>
        <dbReference type="EMBL" id="VDM18965.1"/>
    </source>
</evidence>
<dbReference type="EMBL" id="UYWX01000773">
    <property type="protein sequence ID" value="VDM18965.1"/>
    <property type="molecule type" value="Genomic_DNA"/>
</dbReference>
<reference evidence="1 2" key="2">
    <citation type="submission" date="2018-11" db="EMBL/GenBank/DDBJ databases">
        <authorList>
            <consortium name="Pathogen Informatics"/>
        </authorList>
    </citation>
    <scope>NUCLEOTIDE SEQUENCE [LARGE SCALE GENOMIC DNA]</scope>
</reference>